<accession>A0A447NY60</accession>
<dbReference type="GO" id="GO:0005829">
    <property type="term" value="C:cytosol"/>
    <property type="evidence" value="ECO:0007669"/>
    <property type="project" value="TreeGrafter"/>
</dbReference>
<evidence type="ECO:0000256" key="1">
    <source>
        <dbReference type="ARBA" id="ARBA00001966"/>
    </source>
</evidence>
<organism evidence="2 3">
    <name type="scientific">Salmonella enterica subsp. enterica serovar Sanjuan</name>
    <dbReference type="NCBI Taxonomy" id="1160765"/>
    <lineage>
        <taxon>Bacteria</taxon>
        <taxon>Pseudomonadati</taxon>
        <taxon>Pseudomonadota</taxon>
        <taxon>Gammaproteobacteria</taxon>
        <taxon>Enterobacterales</taxon>
        <taxon>Enterobacteriaceae</taxon>
        <taxon>Salmonella</taxon>
    </lineage>
</organism>
<reference evidence="2 3" key="1">
    <citation type="submission" date="2018-12" db="EMBL/GenBank/DDBJ databases">
        <authorList>
            <consortium name="Pathogen Informatics"/>
        </authorList>
    </citation>
    <scope>NUCLEOTIDE SEQUENCE [LARGE SCALE GENOMIC DNA]</scope>
    <source>
        <strain evidence="2 3">NCTC7406</strain>
    </source>
</reference>
<dbReference type="PANTHER" id="PTHR43837:SF1">
    <property type="entry name" value="RIBOSOMAL PROTEIN US12 METHYLTHIOTRANSFERASE RIMO"/>
    <property type="match status" value="1"/>
</dbReference>
<dbReference type="InterPro" id="IPR058240">
    <property type="entry name" value="rSAM_sf"/>
</dbReference>
<dbReference type="GO" id="GO:0051539">
    <property type="term" value="F:4 iron, 4 sulfur cluster binding"/>
    <property type="evidence" value="ECO:0007669"/>
    <property type="project" value="InterPro"/>
</dbReference>
<dbReference type="Proteomes" id="UP000276345">
    <property type="component" value="Chromosome"/>
</dbReference>
<keyword evidence="2" id="KW-0808">Transferase</keyword>
<dbReference type="InterPro" id="IPR023404">
    <property type="entry name" value="rSAM_horseshoe"/>
</dbReference>
<dbReference type="AlphaFoldDB" id="A0A447NY60"/>
<dbReference type="SUPFAM" id="SSF102114">
    <property type="entry name" value="Radical SAM enzymes"/>
    <property type="match status" value="1"/>
</dbReference>
<name>A0A447NY60_SALET</name>
<dbReference type="InterPro" id="IPR005840">
    <property type="entry name" value="Ribosomal_uS12_MeSTrfase_RimO"/>
</dbReference>
<evidence type="ECO:0000313" key="2">
    <source>
        <dbReference type="EMBL" id="VEA08218.1"/>
    </source>
</evidence>
<dbReference type="EC" id="2.-.-.-" evidence="2"/>
<dbReference type="Gene3D" id="3.80.30.20">
    <property type="entry name" value="tm_1862 like domain"/>
    <property type="match status" value="1"/>
</dbReference>
<proteinExistence type="predicted"/>
<sequence>MRGDLVSRPIGDVLSEAKRLVDAGVKEILVISQDTSAYGVDVKHRTGFHNGGTGENQYGEPVRAVIKTGRLDTSCTTSTPTHTLMM</sequence>
<comment type="cofactor">
    <cofactor evidence="1">
        <name>[4Fe-4S] cluster</name>
        <dbReference type="ChEBI" id="CHEBI:49883"/>
    </cofactor>
</comment>
<dbReference type="GO" id="GO:0035599">
    <property type="term" value="F:aspartic acid methylthiotransferase activity"/>
    <property type="evidence" value="ECO:0007669"/>
    <property type="project" value="TreeGrafter"/>
</dbReference>
<gene>
    <name evidence="2" type="primary">rimO_2</name>
    <name evidence="2" type="ORF">NCTC7406_03405</name>
</gene>
<dbReference type="PANTHER" id="PTHR43837">
    <property type="entry name" value="RIBOSOMAL PROTEIN S12 METHYLTHIOTRANSFERASE RIMO"/>
    <property type="match status" value="1"/>
</dbReference>
<dbReference type="EMBL" id="LR134142">
    <property type="protein sequence ID" value="VEA08218.1"/>
    <property type="molecule type" value="Genomic_DNA"/>
</dbReference>
<protein>
    <submittedName>
        <fullName evidence="2">Ribosomal protein S12p Asp88 methylthio transferase</fullName>
        <ecNumber evidence="2">2.-.-.-</ecNumber>
    </submittedName>
</protein>
<evidence type="ECO:0000313" key="3">
    <source>
        <dbReference type="Proteomes" id="UP000276345"/>
    </source>
</evidence>